<feature type="compositionally biased region" description="Basic and acidic residues" evidence="1">
    <location>
        <begin position="42"/>
        <end position="54"/>
    </location>
</feature>
<dbReference type="EMBL" id="KE148153">
    <property type="protein sequence ID" value="EPE06343.1"/>
    <property type="molecule type" value="Genomic_DNA"/>
</dbReference>
<evidence type="ECO:0000313" key="2">
    <source>
        <dbReference type="EMBL" id="EPE06343.1"/>
    </source>
</evidence>
<feature type="region of interest" description="Disordered" evidence="1">
    <location>
        <begin position="1"/>
        <end position="145"/>
    </location>
</feature>
<feature type="compositionally biased region" description="Low complexity" evidence="1">
    <location>
        <begin position="62"/>
        <end position="73"/>
    </location>
</feature>
<dbReference type="VEuPathDB" id="FungiDB:F503_02471"/>
<feature type="compositionally biased region" description="Acidic residues" evidence="1">
    <location>
        <begin position="174"/>
        <end position="183"/>
    </location>
</feature>
<feature type="compositionally biased region" description="Acidic residues" evidence="1">
    <location>
        <begin position="27"/>
        <end position="40"/>
    </location>
</feature>
<name>S3CIW2_OPHP1</name>
<dbReference type="Proteomes" id="UP000016923">
    <property type="component" value="Unassembled WGS sequence"/>
</dbReference>
<proteinExistence type="predicted"/>
<dbReference type="AlphaFoldDB" id="S3CIW2"/>
<evidence type="ECO:0000256" key="1">
    <source>
        <dbReference type="SAM" id="MobiDB-lite"/>
    </source>
</evidence>
<gene>
    <name evidence="2" type="ORF">F503_02471</name>
</gene>
<dbReference type="OrthoDB" id="2873061at2759"/>
<feature type="compositionally biased region" description="Low complexity" evidence="1">
    <location>
        <begin position="184"/>
        <end position="195"/>
    </location>
</feature>
<reference evidence="2 3" key="1">
    <citation type="journal article" date="2013" name="BMC Genomics">
        <title>The genome and transcriptome of the pine saprophyte Ophiostoma piceae, and a comparison with the bark beetle-associated pine pathogen Grosmannia clavigera.</title>
        <authorList>
            <person name="Haridas S."/>
            <person name="Wang Y."/>
            <person name="Lim L."/>
            <person name="Massoumi Alamouti S."/>
            <person name="Jackman S."/>
            <person name="Docking R."/>
            <person name="Robertson G."/>
            <person name="Birol I."/>
            <person name="Bohlmann J."/>
            <person name="Breuil C."/>
        </authorList>
    </citation>
    <scope>NUCLEOTIDE SEQUENCE [LARGE SCALE GENOMIC DNA]</scope>
    <source>
        <strain evidence="2 3">UAMH 11346</strain>
    </source>
</reference>
<dbReference type="HOGENOM" id="CLU_1152071_0_0_1"/>
<accession>S3CIW2</accession>
<feature type="compositionally biased region" description="Basic and acidic residues" evidence="1">
    <location>
        <begin position="13"/>
        <end position="26"/>
    </location>
</feature>
<organism evidence="2 3">
    <name type="scientific">Ophiostoma piceae (strain UAMH 11346)</name>
    <name type="common">Sap stain fungus</name>
    <dbReference type="NCBI Taxonomy" id="1262450"/>
    <lineage>
        <taxon>Eukaryota</taxon>
        <taxon>Fungi</taxon>
        <taxon>Dikarya</taxon>
        <taxon>Ascomycota</taxon>
        <taxon>Pezizomycotina</taxon>
        <taxon>Sordariomycetes</taxon>
        <taxon>Sordariomycetidae</taxon>
        <taxon>Ophiostomatales</taxon>
        <taxon>Ophiostomataceae</taxon>
        <taxon>Ophiostoma</taxon>
    </lineage>
</organism>
<protein>
    <submittedName>
        <fullName evidence="2">Uncharacterized protein</fullName>
    </submittedName>
</protein>
<evidence type="ECO:0000313" key="3">
    <source>
        <dbReference type="Proteomes" id="UP000016923"/>
    </source>
</evidence>
<dbReference type="eggNOG" id="ENOG502RM0E">
    <property type="taxonomic scope" value="Eukaryota"/>
</dbReference>
<feature type="region of interest" description="Disordered" evidence="1">
    <location>
        <begin position="167"/>
        <end position="201"/>
    </location>
</feature>
<keyword evidence="3" id="KW-1185">Reference proteome</keyword>
<sequence>MGADESDQIEAVKSIDDMLDRNSLDDERVDDERVDGDMLDDCNSRETEDARRPLAPDVTTRSQPPTSSPLSFFSPPPGRQHALHLLASELDTNSSTYKAETRRDTPSKAPKTQQALRQAQRQTRATAKTHALGGTETEAGTTQPKPRIRRARLSSNTAVIPRNRILSRSIPPDDGIDDIDASDTSDTSDTMSLPSRAPMTPLVHRPLPPAKAMLAVQLKVNLEIEVVIKARICGDVLLSVL</sequence>
<feature type="compositionally biased region" description="Low complexity" evidence="1">
    <location>
        <begin position="112"/>
        <end position="142"/>
    </location>
</feature>